<dbReference type="InterPro" id="IPR003812">
    <property type="entry name" value="Fido"/>
</dbReference>
<protein>
    <submittedName>
        <fullName evidence="2">Fic family protein</fullName>
    </submittedName>
</protein>
<proteinExistence type="predicted"/>
<evidence type="ECO:0000313" key="3">
    <source>
        <dbReference type="Proteomes" id="UP001209854"/>
    </source>
</evidence>
<sequence>MFKAPPTNALNPSVFEEISENSPEKFGDYLSYYKPLDGKGRYLPFDEFRYRVEKDLDVRIAWSLTKLSRNSQYVNLLPIGEPTGLCNLMLTPSIQKTISHTDRNATTAALEWMSSKIGEEQHFEYLLNDLIEDEAISSSQLEGAATTTLVAKDMLKRKRKPRTSDEKMILGNYIMMKFAWENRDKPLTIDLICDMHRFGVSDIDDDKYTPGVFRKTDDVVVVDSDGETVHTPPSHEGLRKRFKLLCHWINQCHDDADSSDYLHPLVKAVALHFAIGFEHPFRDGNGRVARSLFYWFMFKNDYAAFRYIAISVLLKAAPVKYGKSYLYTETDGMDLTYFIEYQCGIIHRAINKFKDAYKKSLDDIESFNQWIWSSGFYKKLSEKQKVVFQVAKSGMASAFTASSVKENLGCSYNTAATVLNGLVDLNIFEKKKHGREWLFHMMDKDSIQKNWRTQLTKKSR</sequence>
<dbReference type="PANTHER" id="PTHR13504">
    <property type="entry name" value="FIDO DOMAIN-CONTAINING PROTEIN DDB_G0283145"/>
    <property type="match status" value="1"/>
</dbReference>
<dbReference type="Gene3D" id="1.10.3290.10">
    <property type="entry name" value="Fido-like domain"/>
    <property type="match status" value="1"/>
</dbReference>
<dbReference type="SUPFAM" id="SSF140931">
    <property type="entry name" value="Fic-like"/>
    <property type="match status" value="1"/>
</dbReference>
<organism evidence="2 3">
    <name type="scientific">Endozoicomonas gorgoniicola</name>
    <dbReference type="NCBI Taxonomy" id="1234144"/>
    <lineage>
        <taxon>Bacteria</taxon>
        <taxon>Pseudomonadati</taxon>
        <taxon>Pseudomonadota</taxon>
        <taxon>Gammaproteobacteria</taxon>
        <taxon>Oceanospirillales</taxon>
        <taxon>Endozoicomonadaceae</taxon>
        <taxon>Endozoicomonas</taxon>
    </lineage>
</organism>
<dbReference type="Pfam" id="PF02661">
    <property type="entry name" value="Fic"/>
    <property type="match status" value="1"/>
</dbReference>
<reference evidence="2 3" key="1">
    <citation type="submission" date="2022-10" db="EMBL/GenBank/DDBJ databases">
        <title>High-quality genome sequences of two octocoral-associated bacteria, Endozoicomonas euniceicola EF212 and Endozoicomonas gorgoniicola PS125.</title>
        <authorList>
            <person name="Chiou Y.-J."/>
            <person name="Chen Y.-H."/>
        </authorList>
    </citation>
    <scope>NUCLEOTIDE SEQUENCE [LARGE SCALE GENOMIC DNA]</scope>
    <source>
        <strain evidence="2 3">PS125</strain>
    </source>
</reference>
<dbReference type="RefSeq" id="WP_262566640.1">
    <property type="nucleotide sequence ID" value="NZ_JAPFCC010000001.1"/>
</dbReference>
<dbReference type="InterPro" id="IPR036597">
    <property type="entry name" value="Fido-like_dom_sf"/>
</dbReference>
<dbReference type="EMBL" id="JAPFCC010000001">
    <property type="protein sequence ID" value="MCW7551600.1"/>
    <property type="molecule type" value="Genomic_DNA"/>
</dbReference>
<name>A0ABT3MQE4_9GAMM</name>
<feature type="domain" description="Fido" evidence="1">
    <location>
        <begin position="187"/>
        <end position="341"/>
    </location>
</feature>
<evidence type="ECO:0000259" key="1">
    <source>
        <dbReference type="PROSITE" id="PS51459"/>
    </source>
</evidence>
<dbReference type="PROSITE" id="PS51459">
    <property type="entry name" value="FIDO"/>
    <property type="match status" value="1"/>
</dbReference>
<comment type="caution">
    <text evidence="2">The sequence shown here is derived from an EMBL/GenBank/DDBJ whole genome shotgun (WGS) entry which is preliminary data.</text>
</comment>
<gene>
    <name evidence="2" type="ORF">NX722_02860</name>
</gene>
<dbReference type="PANTHER" id="PTHR13504:SF38">
    <property type="entry name" value="FIDO DOMAIN-CONTAINING PROTEIN"/>
    <property type="match status" value="1"/>
</dbReference>
<dbReference type="InterPro" id="IPR040198">
    <property type="entry name" value="Fido_containing"/>
</dbReference>
<keyword evidence="3" id="KW-1185">Reference proteome</keyword>
<dbReference type="Proteomes" id="UP001209854">
    <property type="component" value="Unassembled WGS sequence"/>
</dbReference>
<evidence type="ECO:0000313" key="2">
    <source>
        <dbReference type="EMBL" id="MCW7551600.1"/>
    </source>
</evidence>
<accession>A0ABT3MQE4</accession>